<accession>A0A9P5XZ89</accession>
<evidence type="ECO:0000313" key="2">
    <source>
        <dbReference type="Proteomes" id="UP000807353"/>
    </source>
</evidence>
<evidence type="ECO:0000313" key="1">
    <source>
        <dbReference type="EMBL" id="KAF9459312.1"/>
    </source>
</evidence>
<dbReference type="OrthoDB" id="3223501at2759"/>
<proteinExistence type="predicted"/>
<dbReference type="EMBL" id="MU150319">
    <property type="protein sequence ID" value="KAF9459312.1"/>
    <property type="molecule type" value="Genomic_DNA"/>
</dbReference>
<keyword evidence="2" id="KW-1185">Reference proteome</keyword>
<gene>
    <name evidence="1" type="ORF">BDZ94DRAFT_1312510</name>
</gene>
<sequence>MTFTKPTFPLLNNTNYTSWAANMSAWLRVNGYWRIVKGLARVPSLSSPPTEDQLEAQELYFTKAQDSKNQSKNNSSNLDITEYAVNIKT</sequence>
<reference evidence="1" key="1">
    <citation type="submission" date="2020-11" db="EMBL/GenBank/DDBJ databases">
        <authorList>
            <consortium name="DOE Joint Genome Institute"/>
            <person name="Ahrendt S."/>
            <person name="Riley R."/>
            <person name="Andreopoulos W."/>
            <person name="Labutti K."/>
            <person name="Pangilinan J."/>
            <person name="Ruiz-Duenas F.J."/>
            <person name="Barrasa J.M."/>
            <person name="Sanchez-Garcia M."/>
            <person name="Camarero S."/>
            <person name="Miyauchi S."/>
            <person name="Serrano A."/>
            <person name="Linde D."/>
            <person name="Babiker R."/>
            <person name="Drula E."/>
            <person name="Ayuso-Fernandez I."/>
            <person name="Pacheco R."/>
            <person name="Padilla G."/>
            <person name="Ferreira P."/>
            <person name="Barriuso J."/>
            <person name="Kellner H."/>
            <person name="Castanera R."/>
            <person name="Alfaro M."/>
            <person name="Ramirez L."/>
            <person name="Pisabarro A.G."/>
            <person name="Kuo A."/>
            <person name="Tritt A."/>
            <person name="Lipzen A."/>
            <person name="He G."/>
            <person name="Yan M."/>
            <person name="Ng V."/>
            <person name="Cullen D."/>
            <person name="Martin F."/>
            <person name="Rosso M.-N."/>
            <person name="Henrissat B."/>
            <person name="Hibbett D."/>
            <person name="Martinez A.T."/>
            <person name="Grigoriev I.V."/>
        </authorList>
    </citation>
    <scope>NUCLEOTIDE SEQUENCE</scope>
    <source>
        <strain evidence="1">CBS 247.69</strain>
    </source>
</reference>
<protein>
    <recommendedName>
        <fullName evidence="3">DUF4219 domain-containing protein</fullName>
    </recommendedName>
</protein>
<dbReference type="AlphaFoldDB" id="A0A9P5XZ89"/>
<name>A0A9P5XZ89_9AGAR</name>
<dbReference type="Proteomes" id="UP000807353">
    <property type="component" value="Unassembled WGS sequence"/>
</dbReference>
<comment type="caution">
    <text evidence="1">The sequence shown here is derived from an EMBL/GenBank/DDBJ whole genome shotgun (WGS) entry which is preliminary data.</text>
</comment>
<evidence type="ECO:0008006" key="3">
    <source>
        <dbReference type="Google" id="ProtNLM"/>
    </source>
</evidence>
<organism evidence="1 2">
    <name type="scientific">Collybia nuda</name>
    <dbReference type="NCBI Taxonomy" id="64659"/>
    <lineage>
        <taxon>Eukaryota</taxon>
        <taxon>Fungi</taxon>
        <taxon>Dikarya</taxon>
        <taxon>Basidiomycota</taxon>
        <taxon>Agaricomycotina</taxon>
        <taxon>Agaricomycetes</taxon>
        <taxon>Agaricomycetidae</taxon>
        <taxon>Agaricales</taxon>
        <taxon>Tricholomatineae</taxon>
        <taxon>Clitocybaceae</taxon>
        <taxon>Collybia</taxon>
    </lineage>
</organism>